<dbReference type="AlphaFoldDB" id="A0A820L120"/>
<evidence type="ECO:0000313" key="3">
    <source>
        <dbReference type="Proteomes" id="UP000663881"/>
    </source>
</evidence>
<sequence>TVNSSCVQYLQYGDACTNVSQCAATPSANMSCVNGTCGCISTGYWSGSQCSFTTNFRSICTKDKECFGDLTCNKISCIDSNKRCSCPNNQVYIVANTSCVQCSGTILAPAYAFSSTLSYLTANTFCASVQAISSRTPALISLHNLTDLNCLATALNTVSASSKCSTKLYFLGFNSTSLTFYDGTQYYPTFIGTPIGSSSCLTICLSGSSTG</sequence>
<gene>
    <name evidence="2" type="ORF">OKA104_LOCUS48687</name>
</gene>
<evidence type="ECO:0000259" key="1">
    <source>
        <dbReference type="Pfam" id="PF01683"/>
    </source>
</evidence>
<organism evidence="2 3">
    <name type="scientific">Adineta steineri</name>
    <dbReference type="NCBI Taxonomy" id="433720"/>
    <lineage>
        <taxon>Eukaryota</taxon>
        <taxon>Metazoa</taxon>
        <taxon>Spiralia</taxon>
        <taxon>Gnathifera</taxon>
        <taxon>Rotifera</taxon>
        <taxon>Eurotatoria</taxon>
        <taxon>Bdelloidea</taxon>
        <taxon>Adinetida</taxon>
        <taxon>Adinetidae</taxon>
        <taxon>Adineta</taxon>
    </lineage>
</organism>
<feature type="non-terminal residue" evidence="2">
    <location>
        <position position="211"/>
    </location>
</feature>
<dbReference type="Pfam" id="PF01683">
    <property type="entry name" value="EB"/>
    <property type="match status" value="1"/>
</dbReference>
<feature type="domain" description="EB" evidence="1">
    <location>
        <begin position="2"/>
        <end position="50"/>
    </location>
</feature>
<accession>A0A820L120</accession>
<reference evidence="2" key="1">
    <citation type="submission" date="2021-02" db="EMBL/GenBank/DDBJ databases">
        <authorList>
            <person name="Nowell W R."/>
        </authorList>
    </citation>
    <scope>NUCLEOTIDE SEQUENCE</scope>
</reference>
<name>A0A820L120_9BILA</name>
<comment type="caution">
    <text evidence="2">The sequence shown here is derived from an EMBL/GenBank/DDBJ whole genome shotgun (WGS) entry which is preliminary data.</text>
</comment>
<dbReference type="EMBL" id="CAJOAY010021467">
    <property type="protein sequence ID" value="CAF4348754.1"/>
    <property type="molecule type" value="Genomic_DNA"/>
</dbReference>
<dbReference type="InterPro" id="IPR006149">
    <property type="entry name" value="EB_dom"/>
</dbReference>
<proteinExistence type="predicted"/>
<dbReference type="Proteomes" id="UP000663881">
    <property type="component" value="Unassembled WGS sequence"/>
</dbReference>
<protein>
    <recommendedName>
        <fullName evidence="1">EB domain-containing protein</fullName>
    </recommendedName>
</protein>
<evidence type="ECO:0000313" key="2">
    <source>
        <dbReference type="EMBL" id="CAF4348754.1"/>
    </source>
</evidence>
<feature type="non-terminal residue" evidence="2">
    <location>
        <position position="1"/>
    </location>
</feature>